<evidence type="ECO:0000313" key="1">
    <source>
        <dbReference type="EMBL" id="KAJ1373006.1"/>
    </source>
</evidence>
<keyword evidence="2" id="KW-1185">Reference proteome</keyword>
<name>A0AAD5RBH2_PARTN</name>
<accession>A0AAD5RBH2</accession>
<dbReference type="Proteomes" id="UP001196413">
    <property type="component" value="Unassembled WGS sequence"/>
</dbReference>
<dbReference type="AlphaFoldDB" id="A0AAD5RBH2"/>
<protein>
    <submittedName>
        <fullName evidence="1">Uncharacterized protein</fullName>
    </submittedName>
</protein>
<proteinExistence type="predicted"/>
<evidence type="ECO:0000313" key="2">
    <source>
        <dbReference type="Proteomes" id="UP001196413"/>
    </source>
</evidence>
<reference evidence="1" key="1">
    <citation type="submission" date="2021-06" db="EMBL/GenBank/DDBJ databases">
        <title>Parelaphostrongylus tenuis whole genome reference sequence.</title>
        <authorList>
            <person name="Garwood T.J."/>
            <person name="Larsen P.A."/>
            <person name="Fountain-Jones N.M."/>
            <person name="Garbe J.R."/>
            <person name="Macchietto M.G."/>
            <person name="Kania S.A."/>
            <person name="Gerhold R.W."/>
            <person name="Richards J.E."/>
            <person name="Wolf T.M."/>
        </authorList>
    </citation>
    <scope>NUCLEOTIDE SEQUENCE</scope>
    <source>
        <strain evidence="1">MNPRO001-30</strain>
        <tissue evidence="1">Meninges</tissue>
    </source>
</reference>
<sequence>MMMHEWLYGSNATVASERISLLWGEDPVGKSTVYKRFKKFDEDEEYFVMEHWLRDKKFGTDSELHKSLTHFFNSKKSKFDACGIDLWLTKWQEVLKVEGEYFDAFSQNFFPNPIIPCELRAY</sequence>
<dbReference type="EMBL" id="JAHQIW010007216">
    <property type="protein sequence ID" value="KAJ1373006.1"/>
    <property type="molecule type" value="Genomic_DNA"/>
</dbReference>
<comment type="caution">
    <text evidence="1">The sequence shown here is derived from an EMBL/GenBank/DDBJ whole genome shotgun (WGS) entry which is preliminary data.</text>
</comment>
<gene>
    <name evidence="1" type="ORF">KIN20_035324</name>
</gene>
<organism evidence="1 2">
    <name type="scientific">Parelaphostrongylus tenuis</name>
    <name type="common">Meningeal worm</name>
    <dbReference type="NCBI Taxonomy" id="148309"/>
    <lineage>
        <taxon>Eukaryota</taxon>
        <taxon>Metazoa</taxon>
        <taxon>Ecdysozoa</taxon>
        <taxon>Nematoda</taxon>
        <taxon>Chromadorea</taxon>
        <taxon>Rhabditida</taxon>
        <taxon>Rhabditina</taxon>
        <taxon>Rhabditomorpha</taxon>
        <taxon>Strongyloidea</taxon>
        <taxon>Metastrongylidae</taxon>
        <taxon>Parelaphostrongylus</taxon>
    </lineage>
</organism>